<evidence type="ECO:0000313" key="1">
    <source>
        <dbReference type="EMBL" id="KAG0144167.1"/>
    </source>
</evidence>
<keyword evidence="2" id="KW-1185">Reference proteome</keyword>
<proteinExistence type="predicted"/>
<comment type="caution">
    <text evidence="1">The sequence shown here is derived from an EMBL/GenBank/DDBJ whole genome shotgun (WGS) entry which is preliminary data.</text>
</comment>
<evidence type="ECO:0000313" key="2">
    <source>
        <dbReference type="Proteomes" id="UP000886653"/>
    </source>
</evidence>
<dbReference type="AlphaFoldDB" id="A0A9P6NHA0"/>
<accession>A0A9P6NHA0</accession>
<protein>
    <submittedName>
        <fullName evidence="1">Uncharacterized protein</fullName>
    </submittedName>
</protein>
<name>A0A9P6NHA0_9BASI</name>
<dbReference type="OrthoDB" id="292964at2759"/>
<organism evidence="1 2">
    <name type="scientific">Cronartium quercuum f. sp. fusiforme G11</name>
    <dbReference type="NCBI Taxonomy" id="708437"/>
    <lineage>
        <taxon>Eukaryota</taxon>
        <taxon>Fungi</taxon>
        <taxon>Dikarya</taxon>
        <taxon>Basidiomycota</taxon>
        <taxon>Pucciniomycotina</taxon>
        <taxon>Pucciniomycetes</taxon>
        <taxon>Pucciniales</taxon>
        <taxon>Coleosporiaceae</taxon>
        <taxon>Cronartium</taxon>
    </lineage>
</organism>
<dbReference type="EMBL" id="MU167301">
    <property type="protein sequence ID" value="KAG0144167.1"/>
    <property type="molecule type" value="Genomic_DNA"/>
</dbReference>
<reference evidence="1" key="1">
    <citation type="submission" date="2013-11" db="EMBL/GenBank/DDBJ databases">
        <title>Genome sequence of the fusiform rust pathogen reveals effectors for host alternation and coevolution with pine.</title>
        <authorList>
            <consortium name="DOE Joint Genome Institute"/>
            <person name="Smith K."/>
            <person name="Pendleton A."/>
            <person name="Kubisiak T."/>
            <person name="Anderson C."/>
            <person name="Salamov A."/>
            <person name="Aerts A."/>
            <person name="Riley R."/>
            <person name="Clum A."/>
            <person name="Lindquist E."/>
            <person name="Ence D."/>
            <person name="Campbell M."/>
            <person name="Kronenberg Z."/>
            <person name="Feau N."/>
            <person name="Dhillon B."/>
            <person name="Hamelin R."/>
            <person name="Burleigh J."/>
            <person name="Smith J."/>
            <person name="Yandell M."/>
            <person name="Nelson C."/>
            <person name="Grigoriev I."/>
            <person name="Davis J."/>
        </authorList>
    </citation>
    <scope>NUCLEOTIDE SEQUENCE</scope>
    <source>
        <strain evidence="1">G11</strain>
    </source>
</reference>
<dbReference type="Proteomes" id="UP000886653">
    <property type="component" value="Unassembled WGS sequence"/>
</dbReference>
<gene>
    <name evidence="1" type="ORF">CROQUDRAFT_134530</name>
</gene>
<sequence>MLLSGGMDGWAKVAGESGIIGKGPACSPLHAPQTSFTHSSMNGTPIILRQPIIGSDKIHPTTGNGMLDGASDIKCAWQQVALLQQDSPSPQTDLQDSPQGTLSFVRCGFSEIDIMGLAIQMGPKNAVSIAPTHLEQKDF</sequence>